<gene>
    <name evidence="1" type="ORF">DVH02_02315</name>
</gene>
<keyword evidence="2" id="KW-1185">Reference proteome</keyword>
<evidence type="ECO:0000313" key="1">
    <source>
        <dbReference type="EMBL" id="RDG39750.1"/>
    </source>
</evidence>
<dbReference type="Gene3D" id="3.40.50.2000">
    <property type="entry name" value="Glycogen Phosphorylase B"/>
    <property type="match status" value="1"/>
</dbReference>
<reference evidence="1 2" key="1">
    <citation type="submission" date="2018-07" db="EMBL/GenBank/DDBJ databases">
        <title>Streptomyces species from bats.</title>
        <authorList>
            <person name="Dunlap C."/>
        </authorList>
    </citation>
    <scope>NUCLEOTIDE SEQUENCE [LARGE SCALE GENOMIC DNA]</scope>
    <source>
        <strain evidence="1 2">AC230</strain>
    </source>
</reference>
<dbReference type="EMBL" id="QQNA01000011">
    <property type="protein sequence ID" value="RDG39750.1"/>
    <property type="molecule type" value="Genomic_DNA"/>
</dbReference>
<sequence>MAKTDSPGLAERVLGIAAHRVRDSRLKADVLAEAAESRFALGYTPRHLRQAYAAELACADGHLKAGRQNEAAASVAKALLLAFHRGPHLDSLSSPLATDPRAFTAPLRGSAAMRVLRAGPGREEAVAAPPADRPLRLLVAYSANKNFLAEVIARYEHHPGVELRVLDTAADPGLAPLAKGMGRMTGRRLGGQQAYGRQAEAALRPHLDWADVVFIDWCAAAAAFFTLVDPGTTRIVVRLHSYEALTHWPHLVDFSRVDDLVFVSEHLRDLSVSAVPGLGEKSAPRLHVIDNAVLTRRFVRPKTPDARFTLGLMGTSQIAKDPRWALEVLRLVRREDARYRLQLVGGPFNSAAPGVERYRRAYEAELAPLRESGAARQLGRSEDVPAAFTEIGVVLSSSVRESWSLSTVEGAASAAVPVVRDWPFFAGTPHGARTLFPESWVVTTPAEAAARVREVTATEESWLAAGRAASAHALATWDWERTGAHFDRLLLDRAPDICSPGHITIGKAAE</sequence>
<organism evidence="1 2">
    <name type="scientific">Streptomyces corynorhini</name>
    <dbReference type="NCBI Taxonomy" id="2282652"/>
    <lineage>
        <taxon>Bacteria</taxon>
        <taxon>Bacillati</taxon>
        <taxon>Actinomycetota</taxon>
        <taxon>Actinomycetes</taxon>
        <taxon>Kitasatosporales</taxon>
        <taxon>Streptomycetaceae</taxon>
        <taxon>Streptomyces</taxon>
    </lineage>
</organism>
<dbReference type="RefSeq" id="WP_114621966.1">
    <property type="nucleotide sequence ID" value="NZ_QQNA01000011.1"/>
</dbReference>
<dbReference type="Proteomes" id="UP000253741">
    <property type="component" value="Unassembled WGS sequence"/>
</dbReference>
<dbReference type="SUPFAM" id="SSF53756">
    <property type="entry name" value="UDP-Glycosyltransferase/glycogen phosphorylase"/>
    <property type="match status" value="1"/>
</dbReference>
<dbReference type="OrthoDB" id="6713581at2"/>
<accession>A0A370BDC2</accession>
<evidence type="ECO:0008006" key="3">
    <source>
        <dbReference type="Google" id="ProtNLM"/>
    </source>
</evidence>
<proteinExistence type="predicted"/>
<dbReference type="AlphaFoldDB" id="A0A370BDC2"/>
<comment type="caution">
    <text evidence="1">The sequence shown here is derived from an EMBL/GenBank/DDBJ whole genome shotgun (WGS) entry which is preliminary data.</text>
</comment>
<protein>
    <recommendedName>
        <fullName evidence="3">Glycosyltransferase family 1 protein</fullName>
    </recommendedName>
</protein>
<name>A0A370BDC2_9ACTN</name>
<evidence type="ECO:0000313" key="2">
    <source>
        <dbReference type="Proteomes" id="UP000253741"/>
    </source>
</evidence>